<feature type="compositionally biased region" description="Acidic residues" evidence="1">
    <location>
        <begin position="272"/>
        <end position="283"/>
    </location>
</feature>
<feature type="non-terminal residue" evidence="3">
    <location>
        <position position="686"/>
    </location>
</feature>
<sequence>MNPEIQGEYVPVVTRNPGVGTGWIYSRSQTELEEFSVEFGFDTANQLDDLKQNFATFIAKALQRETWARLADLERHYTSKFVPAPVPESGQLPRTSMTGAPRDFQIPGTASPAYLSPINDRLFPNWQPKPNPSTASRAIRFDEPNQNRPTAGNVTASMGAYAYRCNRWPLRKHETNNIRDATQSVPTTTDAAAGTTDDDVGGAGNAASRRRSTTKVTSPRPAPAKNTSVPVTSRQAIERCCQQHEDDNEENKEPQSPSTTTTTQASPFDVTELAEEPEEPDYDSMERNTGSSAWQSSPEQDWEDDKSTSPYLPQDQDGQSPDDPSPASSAPNNEWLSSSEPENDDDQSPDDPSPASSAHDNEWLSSSEPENDDGQPDERFRTTLQRDEWDWQESPPPPSSESDTPPERHYPDNVREVYDEDAPPHRGFRGPTYPPRFQGHQDGGSYSRSPKPEPRRDPRSGRGVYKPAEPQTELEHYTASPASESSSDDEQVYYQEVVASAENYQHITTPYGARVTRNTTTTVDIFLPPGETMSSMFNVPRESRQALRGREEARCMRVELEATTDDRTSNRQPEAANYTRNNRNDSSQRQPRRNTSPETVQRPTWEPATSDEEDNRPLFRRRYSRAPTNATTSEAAPAEWVVAPTGWKVDTKDRKIPQALVEDVMSGMHKRTRARYSKELDGQRFQ</sequence>
<evidence type="ECO:0000256" key="1">
    <source>
        <dbReference type="SAM" id="MobiDB-lite"/>
    </source>
</evidence>
<feature type="compositionally biased region" description="Basic and acidic residues" evidence="1">
    <location>
        <begin position="405"/>
        <end position="417"/>
    </location>
</feature>
<reference evidence="3" key="1">
    <citation type="submission" date="2025-08" db="UniProtKB">
        <authorList>
            <consortium name="RefSeq"/>
        </authorList>
    </citation>
    <scope>IDENTIFICATION</scope>
    <source>
        <strain evidence="3">11010-0011.00</strain>
        <tissue evidence="3">Whole body</tissue>
    </source>
</reference>
<evidence type="ECO:0000313" key="3">
    <source>
        <dbReference type="RefSeq" id="XP_030382763.1"/>
    </source>
</evidence>
<feature type="compositionally biased region" description="Low complexity" evidence="1">
    <location>
        <begin position="313"/>
        <end position="331"/>
    </location>
</feature>
<protein>
    <submittedName>
        <fullName evidence="3">Uncharacterized protein LOC115630370</fullName>
    </submittedName>
</protein>
<accession>A0A6J2U5H3</accession>
<organism evidence="2 3">
    <name type="scientific">Drosophila lebanonensis</name>
    <name type="common">Fruit fly</name>
    <name type="synonym">Scaptodrosophila lebanonensis</name>
    <dbReference type="NCBI Taxonomy" id="7225"/>
    <lineage>
        <taxon>Eukaryota</taxon>
        <taxon>Metazoa</taxon>
        <taxon>Ecdysozoa</taxon>
        <taxon>Arthropoda</taxon>
        <taxon>Hexapoda</taxon>
        <taxon>Insecta</taxon>
        <taxon>Pterygota</taxon>
        <taxon>Neoptera</taxon>
        <taxon>Endopterygota</taxon>
        <taxon>Diptera</taxon>
        <taxon>Brachycera</taxon>
        <taxon>Muscomorpha</taxon>
        <taxon>Ephydroidea</taxon>
        <taxon>Drosophilidae</taxon>
        <taxon>Scaptodrosophila</taxon>
    </lineage>
</organism>
<dbReference type="AlphaFoldDB" id="A0A6J2U5H3"/>
<feature type="compositionally biased region" description="Polar residues" evidence="1">
    <location>
        <begin position="146"/>
        <end position="155"/>
    </location>
</feature>
<dbReference type="OrthoDB" id="7871904at2759"/>
<dbReference type="Proteomes" id="UP000504634">
    <property type="component" value="Unplaced"/>
</dbReference>
<feature type="compositionally biased region" description="Polar residues" evidence="1">
    <location>
        <begin position="225"/>
        <end position="235"/>
    </location>
</feature>
<dbReference type="RefSeq" id="XP_030382763.1">
    <property type="nucleotide sequence ID" value="XM_030526903.1"/>
</dbReference>
<feature type="region of interest" description="Disordered" evidence="1">
    <location>
        <begin position="129"/>
        <end position="155"/>
    </location>
</feature>
<gene>
    <name evidence="3" type="primary">LOC115630370</name>
</gene>
<feature type="compositionally biased region" description="Polar residues" evidence="1">
    <location>
        <begin position="287"/>
        <end position="299"/>
    </location>
</feature>
<keyword evidence="2" id="KW-1185">Reference proteome</keyword>
<feature type="compositionally biased region" description="Low complexity" evidence="1">
    <location>
        <begin position="254"/>
        <end position="264"/>
    </location>
</feature>
<feature type="compositionally biased region" description="Polar residues" evidence="1">
    <location>
        <begin position="578"/>
        <end position="602"/>
    </location>
</feature>
<name>A0A6J2U5H3_DROLE</name>
<dbReference type="GeneID" id="115630370"/>
<feature type="compositionally biased region" description="Basic and acidic residues" evidence="1">
    <location>
        <begin position="559"/>
        <end position="569"/>
    </location>
</feature>
<feature type="region of interest" description="Disordered" evidence="1">
    <location>
        <begin position="559"/>
        <end position="639"/>
    </location>
</feature>
<feature type="compositionally biased region" description="Basic and acidic residues" evidence="1">
    <location>
        <begin position="450"/>
        <end position="460"/>
    </location>
</feature>
<feature type="compositionally biased region" description="Basic and acidic residues" evidence="1">
    <location>
        <begin position="376"/>
        <end position="389"/>
    </location>
</feature>
<feature type="region of interest" description="Disordered" evidence="1">
    <location>
        <begin position="174"/>
        <end position="492"/>
    </location>
</feature>
<proteinExistence type="predicted"/>
<evidence type="ECO:0000313" key="2">
    <source>
        <dbReference type="Proteomes" id="UP000504634"/>
    </source>
</evidence>